<dbReference type="HOGENOM" id="CLU_911760_0_0_4"/>
<evidence type="ECO:0000313" key="3">
    <source>
        <dbReference type="EMBL" id="AEG91712.1"/>
    </source>
</evidence>
<sequence length="305" mass="31906">MSLIPSMPNGLAAEEGGGMPAPMLDEPASADALAPKVAAVRERIHSFAGMVHQAIDKLEQKLNSTGESVTTAQARYSGQARQYGEKLGGQISARPLQSAGMALGAGVILSKVLFRRAPKVRVVKVPVHTPSPPVVSHSPDRRATRWMHEAGAGMRRLGALGQEAVGRMGAAAGLGLAGTKATSSTLRHKASTWPLQMRLAGQRLLAGSQGYGTLARAKVQAHPVIGIGAVLGVGMLLRTVWLQRRRPAPDTAYVSVDADGNGVAWGREPLDVQSRARGMISSRPATSAVVLLGLGALVGLLLKRR</sequence>
<keyword evidence="2" id="KW-1133">Transmembrane helix</keyword>
<dbReference type="KEGG" id="rta:Rta_06340"/>
<proteinExistence type="predicted"/>
<reference evidence="4" key="1">
    <citation type="submission" date="2006-01" db="EMBL/GenBank/DDBJ databases">
        <title>Genome of the cyst-dividing bacterium Ramlibacter tataouinensis.</title>
        <authorList>
            <person name="Barakat M."/>
            <person name="Ortet P."/>
            <person name="De Luca G."/>
            <person name="Jourlin-Castelli C."/>
            <person name="Ansaldi M."/>
            <person name="Py B."/>
            <person name="Fichant G."/>
            <person name="Coutinho P."/>
            <person name="Voulhoux R."/>
            <person name="Bastien O."/>
            <person name="Roy S."/>
            <person name="Marechal E."/>
            <person name="Henrissat B."/>
            <person name="Quentin Y."/>
            <person name="Noirot P."/>
            <person name="Filloux A."/>
            <person name="Mejean V."/>
            <person name="DuBow M."/>
            <person name="Barras F."/>
            <person name="Heulin T."/>
        </authorList>
    </citation>
    <scope>NUCLEOTIDE SEQUENCE [LARGE SCALE GENOMIC DNA]</scope>
    <source>
        <strain evidence="4">ATCC BAA-407 / DSM 14655 / LMG 21543 / TTB310</strain>
    </source>
</reference>
<reference evidence="3 4" key="2">
    <citation type="journal article" date="2011" name="PLoS ONE">
        <title>The Cyst-Dividing Bacterium Ramlibacter tataouinensis TTB310 Genome Reveals a Well-Stocked Toolbox for Adaptation to a Desert Environment.</title>
        <authorList>
            <person name="De Luca G."/>
            <person name="Barakat M."/>
            <person name="Ortet P."/>
            <person name="Fochesato S."/>
            <person name="Jourlin-Castelli C."/>
            <person name="Ansaldi M."/>
            <person name="Py B."/>
            <person name="Fichant G."/>
            <person name="Coutinho P.M."/>
            <person name="Voulhoux R."/>
            <person name="Bastien O."/>
            <person name="Marechal E."/>
            <person name="Henrissat B."/>
            <person name="Quentin Y."/>
            <person name="Noirot P."/>
            <person name="Filloux A."/>
            <person name="Mejean V."/>
            <person name="Dubow M.S."/>
            <person name="Barras F."/>
            <person name="Barbe V."/>
            <person name="Weissenbach J."/>
            <person name="Mihalcescu I."/>
            <person name="Vermeglio A."/>
            <person name="Achouak W."/>
            <person name="Heulin T."/>
        </authorList>
    </citation>
    <scope>NUCLEOTIDE SEQUENCE [LARGE SCALE GENOMIC DNA]</scope>
    <source>
        <strain evidence="4">ATCC BAA-407 / DSM 14655 / LMG 21543 / TTB310</strain>
    </source>
</reference>
<evidence type="ECO:0008006" key="5">
    <source>
        <dbReference type="Google" id="ProtNLM"/>
    </source>
</evidence>
<feature type="transmembrane region" description="Helical" evidence="2">
    <location>
        <begin position="285"/>
        <end position="302"/>
    </location>
</feature>
<accession>F5XWV1</accession>
<keyword evidence="4" id="KW-1185">Reference proteome</keyword>
<evidence type="ECO:0000313" key="4">
    <source>
        <dbReference type="Proteomes" id="UP000008385"/>
    </source>
</evidence>
<protein>
    <recommendedName>
        <fullName evidence="5">DUF3618 domain-containing protein</fullName>
    </recommendedName>
</protein>
<keyword evidence="2" id="KW-0472">Membrane</keyword>
<name>F5XWV1_RAMTT</name>
<gene>
    <name evidence="3" type="ordered locus">Rta_06340</name>
</gene>
<dbReference type="AlphaFoldDB" id="F5XWV1"/>
<evidence type="ECO:0000256" key="1">
    <source>
        <dbReference type="SAM" id="MobiDB-lite"/>
    </source>
</evidence>
<evidence type="ECO:0000256" key="2">
    <source>
        <dbReference type="SAM" id="Phobius"/>
    </source>
</evidence>
<feature type="region of interest" description="Disordered" evidence="1">
    <location>
        <begin position="1"/>
        <end position="21"/>
    </location>
</feature>
<keyword evidence="2" id="KW-0812">Transmembrane</keyword>
<dbReference type="EMBL" id="CP000245">
    <property type="protein sequence ID" value="AEG91712.1"/>
    <property type="molecule type" value="Genomic_DNA"/>
</dbReference>
<organism evidence="3 4">
    <name type="scientific">Ramlibacter tataouinensis (strain ATCC BAA-407 / DSM 14655 / LMG 21543 / TTB310)</name>
    <dbReference type="NCBI Taxonomy" id="365046"/>
    <lineage>
        <taxon>Bacteria</taxon>
        <taxon>Pseudomonadati</taxon>
        <taxon>Pseudomonadota</taxon>
        <taxon>Betaproteobacteria</taxon>
        <taxon>Burkholderiales</taxon>
        <taxon>Comamonadaceae</taxon>
        <taxon>Ramlibacter</taxon>
    </lineage>
</organism>
<dbReference type="Proteomes" id="UP000008385">
    <property type="component" value="Chromosome"/>
</dbReference>